<dbReference type="InterPro" id="IPR040183">
    <property type="entry name" value="THUMPD1-like"/>
</dbReference>
<evidence type="ECO:0000256" key="1">
    <source>
        <dbReference type="PROSITE-ProRule" id="PRU00529"/>
    </source>
</evidence>
<dbReference type="CDD" id="cd11717">
    <property type="entry name" value="THUMP_THUMPD1_like"/>
    <property type="match status" value="1"/>
</dbReference>
<dbReference type="Proteomes" id="UP001497600">
    <property type="component" value="Chromosome H"/>
</dbReference>
<organism evidence="4 5">
    <name type="scientific">[Candida] anglica</name>
    <dbReference type="NCBI Taxonomy" id="148631"/>
    <lineage>
        <taxon>Eukaryota</taxon>
        <taxon>Fungi</taxon>
        <taxon>Dikarya</taxon>
        <taxon>Ascomycota</taxon>
        <taxon>Saccharomycotina</taxon>
        <taxon>Pichiomycetes</taxon>
        <taxon>Debaryomycetaceae</taxon>
        <taxon>Kurtzmaniella</taxon>
    </lineage>
</organism>
<proteinExistence type="predicted"/>
<dbReference type="PANTHER" id="PTHR13452:SF10">
    <property type="entry name" value="THUMP DOMAIN-CONTAINING PROTEIN 1"/>
    <property type="match status" value="1"/>
</dbReference>
<dbReference type="EMBL" id="OZ004260">
    <property type="protein sequence ID" value="CAK7921871.1"/>
    <property type="molecule type" value="Genomic_DNA"/>
</dbReference>
<dbReference type="InterPro" id="IPR004114">
    <property type="entry name" value="THUMP_dom"/>
</dbReference>
<reference evidence="4 5" key="1">
    <citation type="submission" date="2024-01" db="EMBL/GenBank/DDBJ databases">
        <authorList>
            <consortium name="Genoscope - CEA"/>
            <person name="William W."/>
        </authorList>
    </citation>
    <scope>NUCLEOTIDE SEQUENCE [LARGE SCALE GENOMIC DNA]</scope>
    <source>
        <strain evidence="4 5">29B2s-10</strain>
    </source>
</reference>
<feature type="region of interest" description="Disordered" evidence="2">
    <location>
        <begin position="260"/>
        <end position="299"/>
    </location>
</feature>
<feature type="domain" description="THUMP" evidence="3">
    <location>
        <begin position="131"/>
        <end position="240"/>
    </location>
</feature>
<feature type="compositionally biased region" description="Basic and acidic residues" evidence="2">
    <location>
        <begin position="287"/>
        <end position="299"/>
    </location>
</feature>
<accession>A0ABP0ELD2</accession>
<name>A0ABP0ELD2_9ASCO</name>
<protein>
    <submittedName>
        <fullName evidence="4">tRNA acetyltransferase Tan1p</fullName>
    </submittedName>
</protein>
<keyword evidence="1" id="KW-0694">RNA-binding</keyword>
<feature type="compositionally biased region" description="Acidic residues" evidence="2">
    <location>
        <begin position="277"/>
        <end position="286"/>
    </location>
</feature>
<evidence type="ECO:0000313" key="5">
    <source>
        <dbReference type="Proteomes" id="UP001497600"/>
    </source>
</evidence>
<dbReference type="SUPFAM" id="SSF143437">
    <property type="entry name" value="THUMP domain-like"/>
    <property type="match status" value="1"/>
</dbReference>
<dbReference type="Pfam" id="PF02926">
    <property type="entry name" value="THUMP"/>
    <property type="match status" value="1"/>
</dbReference>
<dbReference type="PANTHER" id="PTHR13452">
    <property type="entry name" value="THUMP DOMAIN CONTAINING PROTEIN 1-RELATED"/>
    <property type="match status" value="1"/>
</dbReference>
<evidence type="ECO:0000259" key="3">
    <source>
        <dbReference type="PROSITE" id="PS51165"/>
    </source>
</evidence>
<feature type="compositionally biased region" description="Basic and acidic residues" evidence="2">
    <location>
        <begin position="265"/>
        <end position="276"/>
    </location>
</feature>
<dbReference type="SMART" id="SM00981">
    <property type="entry name" value="THUMP"/>
    <property type="match status" value="1"/>
</dbReference>
<dbReference type="Gene3D" id="3.30.2300.10">
    <property type="entry name" value="THUMP superfamily"/>
    <property type="match status" value="1"/>
</dbReference>
<keyword evidence="5" id="KW-1185">Reference proteome</keyword>
<evidence type="ECO:0000256" key="2">
    <source>
        <dbReference type="SAM" id="MobiDB-lite"/>
    </source>
</evidence>
<gene>
    <name evidence="4" type="primary">TAN1</name>
    <name evidence="4" type="ORF">CAAN4_H19592</name>
</gene>
<evidence type="ECO:0000313" key="4">
    <source>
        <dbReference type="EMBL" id="CAK7921871.1"/>
    </source>
</evidence>
<dbReference type="PROSITE" id="PS51165">
    <property type="entry name" value="THUMP"/>
    <property type="match status" value="1"/>
</dbReference>
<sequence>MGKRKGDGQSKGKAKKFKVGGFIDPATSGVYATCTRGKEQQCRKELMNLFSEKIEQYFDLSKVEEEGEEEETKKELSIEEQIQKELGELKETKDSKKEFLKPIDLGCECLVFIKTKRPIEPETLVQNICKECATSAQKTTRYTQRLTPITMSASPTIEELMKLARRVLKPHFHKEEGQEPVKFAIQVSKRNFNALSKGDIIKRVAECVGQDHGHKVDLKNYDKLIMIEGYKSNIGMSVVDGYDELEKFNLQQIFDKTFGEDEDGESRVKKSGVKEEDKEEINDEEAEEKKEEEVSESKE</sequence>